<dbReference type="CDD" id="cd00158">
    <property type="entry name" value="RHOD"/>
    <property type="match status" value="1"/>
</dbReference>
<evidence type="ECO:0000256" key="1">
    <source>
        <dbReference type="SAM" id="SignalP"/>
    </source>
</evidence>
<dbReference type="Pfam" id="PF00581">
    <property type="entry name" value="Rhodanese"/>
    <property type="match status" value="1"/>
</dbReference>
<reference evidence="3" key="1">
    <citation type="submission" date="2009-11" db="EMBL/GenBank/DDBJ databases">
        <authorList>
            <person name="Rhee S.-K."/>
            <person name="Park S.-J."/>
        </authorList>
    </citation>
    <scope>NUCLEOTIDE SEQUENCE</scope>
</reference>
<dbReference type="InterPro" id="IPR036873">
    <property type="entry name" value="Rhodanese-like_dom_sf"/>
</dbReference>
<dbReference type="PROSITE" id="PS50206">
    <property type="entry name" value="RHODANESE_3"/>
    <property type="match status" value="1"/>
</dbReference>
<dbReference type="AlphaFoldDB" id="D2XIS4"/>
<dbReference type="PROSITE" id="PS51257">
    <property type="entry name" value="PROKAR_LIPOPROTEIN"/>
    <property type="match status" value="1"/>
</dbReference>
<sequence length="230" mass="24987">MEDSRMSKKPFIRTLGTLIAAAGIAALSGCATTAPSDKDVAVKITPEMASTTVMHKGEKVTLMRSQDQNNEINPAFQMTSRKCPPFCIKPIKLHKDVDTVAELEMIAALEKIAAGDNSIMVVDNRTPDWHAKGSIPGSVNVPFTKISRAKGADDLTIAESLERFGAKETANGWDFSNAKTLYLFCNGMWCGQSPLGIAGLLEEGYPASKINWYRGGMQDWEVLGLTTFKP</sequence>
<dbReference type="Gene3D" id="3.40.250.10">
    <property type="entry name" value="Rhodanese-like domain"/>
    <property type="match status" value="1"/>
</dbReference>
<feature type="domain" description="Rhodanese" evidence="2">
    <location>
        <begin position="115"/>
        <end position="229"/>
    </location>
</feature>
<reference evidence="3" key="2">
    <citation type="journal article" date="2010" name="J. Microbiol.">
        <title>Metagenomic assessment of a sulfur-oxidizing enrichment culture derived from marine sediment.</title>
        <authorList>
            <person name="Jung M.Y."/>
            <person name="Pham V."/>
            <person name="Park S.J."/>
            <person name="Kim S.J."/>
            <person name="Chae J.C."/>
            <person name="Roh Y."/>
            <person name="Rhee S.K."/>
        </authorList>
    </citation>
    <scope>NUCLEOTIDE SEQUENCE</scope>
</reference>
<dbReference type="InterPro" id="IPR001763">
    <property type="entry name" value="Rhodanese-like_dom"/>
</dbReference>
<keyword evidence="1" id="KW-0732">Signal</keyword>
<name>D2XIS4_9BACT</name>
<evidence type="ECO:0000313" key="3">
    <source>
        <dbReference type="EMBL" id="ADB12534.1"/>
    </source>
</evidence>
<evidence type="ECO:0000259" key="2">
    <source>
        <dbReference type="PROSITE" id="PS50206"/>
    </source>
</evidence>
<feature type="signal peptide" evidence="1">
    <location>
        <begin position="1"/>
        <end position="33"/>
    </location>
</feature>
<accession>D2XIS4</accession>
<organism evidence="3">
    <name type="scientific">uncultured bacterium 9F08</name>
    <dbReference type="NCBI Taxonomy" id="697051"/>
    <lineage>
        <taxon>Bacteria</taxon>
        <taxon>environmental samples</taxon>
    </lineage>
</organism>
<dbReference type="EMBL" id="GU177851">
    <property type="protein sequence ID" value="ADB12534.1"/>
    <property type="molecule type" value="Genomic_DNA"/>
</dbReference>
<proteinExistence type="predicted"/>
<protein>
    <submittedName>
        <fullName evidence="3">Rhodanese-like protein</fullName>
    </submittedName>
</protein>
<feature type="chain" id="PRO_5003038710" evidence="1">
    <location>
        <begin position="34"/>
        <end position="230"/>
    </location>
</feature>
<dbReference type="SUPFAM" id="SSF52821">
    <property type="entry name" value="Rhodanese/Cell cycle control phosphatase"/>
    <property type="match status" value="1"/>
</dbReference>